<dbReference type="PRINTS" id="PR01217">
    <property type="entry name" value="PRICHEXTENSN"/>
</dbReference>
<dbReference type="InterPro" id="IPR001202">
    <property type="entry name" value="WW_dom"/>
</dbReference>
<evidence type="ECO:0000313" key="5">
    <source>
        <dbReference type="Proteomes" id="UP001165160"/>
    </source>
</evidence>
<dbReference type="GO" id="GO:0071203">
    <property type="term" value="C:WASH complex"/>
    <property type="evidence" value="ECO:0007669"/>
    <property type="project" value="InterPro"/>
</dbReference>
<feature type="compositionally biased region" description="Acidic residues" evidence="1">
    <location>
        <begin position="461"/>
        <end position="470"/>
    </location>
</feature>
<dbReference type="EMBL" id="BRXX01000585">
    <property type="protein sequence ID" value="GMH48689.1"/>
    <property type="molecule type" value="Genomic_DNA"/>
</dbReference>
<dbReference type="InterPro" id="IPR003124">
    <property type="entry name" value="WH2_dom"/>
</dbReference>
<evidence type="ECO:0000259" key="3">
    <source>
        <dbReference type="PROSITE" id="PS51082"/>
    </source>
</evidence>
<evidence type="ECO:0008006" key="6">
    <source>
        <dbReference type="Google" id="ProtNLM"/>
    </source>
</evidence>
<dbReference type="GO" id="GO:0003779">
    <property type="term" value="F:actin binding"/>
    <property type="evidence" value="ECO:0007669"/>
    <property type="project" value="InterPro"/>
</dbReference>
<feature type="compositionally biased region" description="Acidic residues" evidence="1">
    <location>
        <begin position="444"/>
        <end position="453"/>
    </location>
</feature>
<feature type="region of interest" description="Disordered" evidence="1">
    <location>
        <begin position="425"/>
        <end position="475"/>
    </location>
</feature>
<sequence>MTLSKRKICFTANYVHPEFLERAALESSGQKSTLFEDQHMGQLTGVMSQIGHLAAYSMELLDGLFRISTETAARVEGVSDRTAKLAQAVENLEKKPQADKLVDITAVSVVHKKQEIKVPHIFTRITNADEIVAQYNQCAPPPLLTKIDHILGGEQCQSNYSYPRFFFDEWYKSELNRQEKKREEKKKKKQERKQRREERRKNDSSRKDKIKKAKSMKKMQSFTSTYKNEVPNGLVIAPPKPAPPPKPKGAIAAPKPPPPPPQAFRRSRNKGEQGNRSSQNPLANGLTGIKEDGYEQMEVEDGKSNSPPRPPPPGHKASPPPPGPPPGPPAESPSAPPPPHPPPGSPGAPPPGSPPPPPGGEASPPSPPRAPEPVVDKEAIMNQPQYAKYRTMVKVNLPEGAIRNKMEVDKIPEDVIDIFCPNTVFVKPTPKTASSEDEGHTTGEEGEELEPEGEAPPGPPEDWEETDDGEGGIYYINKGTWESSWVPPVGWKLYKAKKEEDAKKARGGLMDALKGGKKLRRISITPGSHAMPSDPRDNVMAGIKQGAVKLKKAAPLPPKPVDARDQLMATLKKGKADLKQGLQHVEVKTFNPEREMDDAVAKLLANRAAIAGESDSDSDSDSDYDFDSDDDYP</sequence>
<feature type="region of interest" description="Disordered" evidence="1">
    <location>
        <begin position="520"/>
        <end position="539"/>
    </location>
</feature>
<protein>
    <recommendedName>
        <fullName evidence="6">Wiskott-Aldrich syndrome protein family member</fullName>
    </recommendedName>
</protein>
<dbReference type="Gene3D" id="1.20.5.340">
    <property type="match status" value="1"/>
</dbReference>
<organism evidence="4 5">
    <name type="scientific">Triparma verrucosa</name>
    <dbReference type="NCBI Taxonomy" id="1606542"/>
    <lineage>
        <taxon>Eukaryota</taxon>
        <taxon>Sar</taxon>
        <taxon>Stramenopiles</taxon>
        <taxon>Ochrophyta</taxon>
        <taxon>Bolidophyceae</taxon>
        <taxon>Parmales</taxon>
        <taxon>Triparmaceae</taxon>
        <taxon>Triparma</taxon>
    </lineage>
</organism>
<dbReference type="SUPFAM" id="SSF51045">
    <property type="entry name" value="WW domain"/>
    <property type="match status" value="1"/>
</dbReference>
<feature type="region of interest" description="Disordered" evidence="1">
    <location>
        <begin position="177"/>
        <end position="386"/>
    </location>
</feature>
<feature type="region of interest" description="Disordered" evidence="1">
    <location>
        <begin position="610"/>
        <end position="633"/>
    </location>
</feature>
<evidence type="ECO:0000259" key="2">
    <source>
        <dbReference type="PROSITE" id="PS50020"/>
    </source>
</evidence>
<feature type="domain" description="WW" evidence="2">
    <location>
        <begin position="457"/>
        <end position="490"/>
    </location>
</feature>
<feature type="compositionally biased region" description="Polar residues" evidence="1">
    <location>
        <begin position="272"/>
        <end position="282"/>
    </location>
</feature>
<feature type="compositionally biased region" description="Acidic residues" evidence="1">
    <location>
        <begin position="614"/>
        <end position="633"/>
    </location>
</feature>
<dbReference type="InterPro" id="IPR036020">
    <property type="entry name" value="WW_dom_sf"/>
</dbReference>
<comment type="caution">
    <text evidence="4">The sequence shown here is derived from an EMBL/GenBank/DDBJ whole genome shotgun (WGS) entry which is preliminary data.</text>
</comment>
<keyword evidence="5" id="KW-1185">Reference proteome</keyword>
<dbReference type="AlphaFoldDB" id="A0A9W6Z7B1"/>
<feature type="compositionally biased region" description="Basic and acidic residues" evidence="1">
    <location>
        <begin position="194"/>
        <end position="207"/>
    </location>
</feature>
<dbReference type="Gene3D" id="2.20.70.10">
    <property type="match status" value="1"/>
</dbReference>
<proteinExistence type="predicted"/>
<dbReference type="PROSITE" id="PS51082">
    <property type="entry name" value="WH2"/>
    <property type="match status" value="1"/>
</dbReference>
<name>A0A9W6Z7B1_9STRA</name>
<dbReference type="InterPro" id="IPR019309">
    <property type="entry name" value="WASHC3"/>
</dbReference>
<feature type="compositionally biased region" description="Pro residues" evidence="1">
    <location>
        <begin position="238"/>
        <end position="247"/>
    </location>
</feature>
<evidence type="ECO:0000256" key="1">
    <source>
        <dbReference type="SAM" id="MobiDB-lite"/>
    </source>
</evidence>
<dbReference type="PROSITE" id="PS50020">
    <property type="entry name" value="WW_DOMAIN_2"/>
    <property type="match status" value="1"/>
</dbReference>
<feature type="compositionally biased region" description="Pro residues" evidence="1">
    <location>
        <begin position="307"/>
        <end position="371"/>
    </location>
</feature>
<accession>A0A9W6Z7B1</accession>
<feature type="domain" description="WH2" evidence="3">
    <location>
        <begin position="535"/>
        <end position="553"/>
    </location>
</feature>
<dbReference type="Proteomes" id="UP001165160">
    <property type="component" value="Unassembled WGS sequence"/>
</dbReference>
<dbReference type="SMART" id="SM00456">
    <property type="entry name" value="WW"/>
    <property type="match status" value="1"/>
</dbReference>
<feature type="compositionally biased region" description="Basic residues" evidence="1">
    <location>
        <begin position="183"/>
        <end position="193"/>
    </location>
</feature>
<gene>
    <name evidence="4" type="ORF">TrVE_jg14502</name>
</gene>
<dbReference type="CDD" id="cd00201">
    <property type="entry name" value="WW"/>
    <property type="match status" value="1"/>
</dbReference>
<dbReference type="Gene3D" id="6.10.280.150">
    <property type="match status" value="1"/>
</dbReference>
<evidence type="ECO:0000313" key="4">
    <source>
        <dbReference type="EMBL" id="GMH48689.1"/>
    </source>
</evidence>
<dbReference type="PROSITE" id="PS01159">
    <property type="entry name" value="WW_DOMAIN_1"/>
    <property type="match status" value="1"/>
</dbReference>
<feature type="compositionally biased region" description="Basic residues" evidence="1">
    <location>
        <begin position="208"/>
        <end position="217"/>
    </location>
</feature>
<dbReference type="Pfam" id="PF10152">
    <property type="entry name" value="CCDC53"/>
    <property type="match status" value="1"/>
</dbReference>
<reference evidence="5" key="1">
    <citation type="journal article" date="2023" name="Commun. Biol.">
        <title>Genome analysis of Parmales, the sister group of diatoms, reveals the evolutionary specialization of diatoms from phago-mixotrophs to photoautotrophs.</title>
        <authorList>
            <person name="Ban H."/>
            <person name="Sato S."/>
            <person name="Yoshikawa S."/>
            <person name="Yamada K."/>
            <person name="Nakamura Y."/>
            <person name="Ichinomiya M."/>
            <person name="Sato N."/>
            <person name="Blanc-Mathieu R."/>
            <person name="Endo H."/>
            <person name="Kuwata A."/>
            <person name="Ogata H."/>
        </authorList>
    </citation>
    <scope>NUCLEOTIDE SEQUENCE [LARGE SCALE GENOMIC DNA]</scope>
    <source>
        <strain evidence="5">NIES 3699</strain>
    </source>
</reference>